<reference evidence="2 3" key="1">
    <citation type="journal article" date="2002" name="Proc. Natl. Acad. Sci. U.S.A.">
        <title>The complete genome of hyperthermophile Methanopyrus kandleri AV19 and monophyly of archaeal methanogens.</title>
        <authorList>
            <person name="Slesarev A.I."/>
            <person name="Mezhevaya K.V."/>
            <person name="Makarova K.S."/>
            <person name="Polushin N.N."/>
            <person name="Shcherbinina O.V."/>
            <person name="Shakhova V.V."/>
            <person name="Belova G.I."/>
            <person name="Aravind L."/>
            <person name="Natale D.A."/>
            <person name="Rogozin I.B."/>
            <person name="Tatusov R.L."/>
            <person name="Wolf Y.I."/>
            <person name="Stetter K.O."/>
            <person name="Malykh A.G."/>
            <person name="Koonin E.V."/>
            <person name="Kozyavkin S.A."/>
        </authorList>
    </citation>
    <scope>NUCLEOTIDE SEQUENCE [LARGE SCALE GENOMIC DNA]</scope>
    <source>
        <strain evidence="3">AV19 / DSM 6324 / JCM 9639 / NBRC 100938</strain>
    </source>
</reference>
<evidence type="ECO:0000313" key="2">
    <source>
        <dbReference type="EMBL" id="AAM01696.1"/>
    </source>
</evidence>
<evidence type="ECO:0000256" key="1">
    <source>
        <dbReference type="SAM" id="MobiDB-lite"/>
    </source>
</evidence>
<dbReference type="InterPro" id="IPR027417">
    <property type="entry name" value="P-loop_NTPase"/>
</dbReference>
<gene>
    <name evidence="2" type="ordered locus">MK0481</name>
</gene>
<sequence length="336" mass="36731">MNCVGIAVSAIIFTSTAPEVPTNLRSKLLSSPSTTSNLSRPESSSSAILARWASDLRKGDMKGLLTQTSTVSSGNETRMVLRSSTTGITSKLTLNSRDNAESRGSMFAYMVKVLPTLLDAVVEEVNADKDHSETFRTEPWSGQPDEVVETRYIQLVRRLVGEGRNVVLVGEPGVGKSTTAIAACEKPVPIVLTFGGNLPVSILKTFVNTLRVTGPRRWISVDAVVVGDAVIEGKVRRLPLIDEVVVFSVTIVTWCLTRALKIPIIAMLATDKKYYAEARKILELAGFEVVEIKPDKHTVEEVLRAHGLQGSPRTDNPREELKRFSERSSNHSQSDE</sequence>
<dbReference type="AlphaFoldDB" id="Q8TY25"/>
<protein>
    <submittedName>
        <fullName evidence="2">Predicted NTPase</fullName>
    </submittedName>
</protein>
<organism evidence="2 3">
    <name type="scientific">Methanopyrus kandleri (strain AV19 / DSM 6324 / JCM 9639 / NBRC 100938)</name>
    <dbReference type="NCBI Taxonomy" id="190192"/>
    <lineage>
        <taxon>Archaea</taxon>
        <taxon>Methanobacteriati</taxon>
        <taxon>Methanobacteriota</taxon>
        <taxon>Methanomada group</taxon>
        <taxon>Methanopyri</taxon>
        <taxon>Methanopyrales</taxon>
        <taxon>Methanopyraceae</taxon>
        <taxon>Methanopyrus</taxon>
    </lineage>
</organism>
<dbReference type="EnsemblBacteria" id="AAM01696">
    <property type="protein sequence ID" value="AAM01696"/>
    <property type="gene ID" value="MK0481"/>
</dbReference>
<feature type="compositionally biased region" description="Basic and acidic residues" evidence="1">
    <location>
        <begin position="315"/>
        <end position="336"/>
    </location>
</feature>
<accession>Q8TY25</accession>
<name>Q8TY25_METKA</name>
<keyword evidence="3" id="KW-1185">Reference proteome</keyword>
<dbReference type="KEGG" id="mka:MK0481"/>
<dbReference type="Proteomes" id="UP000001826">
    <property type="component" value="Chromosome"/>
</dbReference>
<proteinExistence type="predicted"/>
<dbReference type="PaxDb" id="190192-MK0481"/>
<dbReference type="SUPFAM" id="SSF52540">
    <property type="entry name" value="P-loop containing nucleoside triphosphate hydrolases"/>
    <property type="match status" value="2"/>
</dbReference>
<dbReference type="HOGENOM" id="CLU_825412_0_0_2"/>
<evidence type="ECO:0000313" key="3">
    <source>
        <dbReference type="Proteomes" id="UP000001826"/>
    </source>
</evidence>
<dbReference type="InParanoid" id="Q8TY25"/>
<dbReference type="EMBL" id="AE009439">
    <property type="protein sequence ID" value="AAM01696.1"/>
    <property type="molecule type" value="Genomic_DNA"/>
</dbReference>
<feature type="region of interest" description="Disordered" evidence="1">
    <location>
        <begin position="303"/>
        <end position="336"/>
    </location>
</feature>